<name>K2SBG3_MACPH</name>
<dbReference type="Proteomes" id="UP000007129">
    <property type="component" value="Unassembled WGS sequence"/>
</dbReference>
<protein>
    <submittedName>
        <fullName evidence="1">Uncharacterized protein</fullName>
    </submittedName>
</protein>
<evidence type="ECO:0000313" key="2">
    <source>
        <dbReference type="Proteomes" id="UP000007129"/>
    </source>
</evidence>
<sequence>TTTTKDLRKELKTNL</sequence>
<dbReference type="EMBL" id="AHHD01000124">
    <property type="protein sequence ID" value="EKG19744.1"/>
    <property type="molecule type" value="Genomic_DNA"/>
</dbReference>
<dbReference type="InParanoid" id="K2SBG3"/>
<gene>
    <name evidence="1" type="ORF">MPH_02961</name>
</gene>
<comment type="caution">
    <text evidence="1">The sequence shown here is derived from an EMBL/GenBank/DDBJ whole genome shotgun (WGS) entry which is preliminary data.</text>
</comment>
<feature type="non-terminal residue" evidence="1">
    <location>
        <position position="1"/>
    </location>
</feature>
<proteinExistence type="predicted"/>
<organism evidence="1 2">
    <name type="scientific">Macrophomina phaseolina (strain MS6)</name>
    <name type="common">Charcoal rot fungus</name>
    <dbReference type="NCBI Taxonomy" id="1126212"/>
    <lineage>
        <taxon>Eukaryota</taxon>
        <taxon>Fungi</taxon>
        <taxon>Dikarya</taxon>
        <taxon>Ascomycota</taxon>
        <taxon>Pezizomycotina</taxon>
        <taxon>Dothideomycetes</taxon>
        <taxon>Dothideomycetes incertae sedis</taxon>
        <taxon>Botryosphaeriales</taxon>
        <taxon>Botryosphaeriaceae</taxon>
        <taxon>Macrophomina</taxon>
    </lineage>
</organism>
<reference evidence="1 2" key="1">
    <citation type="journal article" date="2012" name="BMC Genomics">
        <title>Tools to kill: Genome of one of the most destructive plant pathogenic fungi Macrophomina phaseolina.</title>
        <authorList>
            <person name="Islam M.S."/>
            <person name="Haque M.S."/>
            <person name="Islam M.M."/>
            <person name="Emdad E.M."/>
            <person name="Halim A."/>
            <person name="Hossen Q.M.M."/>
            <person name="Hossain M.Z."/>
            <person name="Ahmed B."/>
            <person name="Rahim S."/>
            <person name="Rahman M.S."/>
            <person name="Alam M.M."/>
            <person name="Hou S."/>
            <person name="Wan X."/>
            <person name="Saito J.A."/>
            <person name="Alam M."/>
        </authorList>
    </citation>
    <scope>NUCLEOTIDE SEQUENCE [LARGE SCALE GENOMIC DNA]</scope>
    <source>
        <strain evidence="1 2">MS6</strain>
    </source>
</reference>
<evidence type="ECO:0000313" key="1">
    <source>
        <dbReference type="EMBL" id="EKG19744.1"/>
    </source>
</evidence>
<dbReference type="VEuPathDB" id="FungiDB:MPH_02961"/>
<accession>K2SBG3</accession>
<dbReference type="HOGENOM" id="CLU_3434863_0_0_1"/>